<dbReference type="InterPro" id="IPR027266">
    <property type="entry name" value="TrmE/GcvT-like"/>
</dbReference>
<keyword evidence="1" id="KW-0808">Transferase</keyword>
<protein>
    <submittedName>
        <fullName evidence="1">Glycine cleavage T protein (Aminomethyl transferase)</fullName>
    </submittedName>
</protein>
<dbReference type="STRING" id="897.B2D07_01080"/>
<evidence type="ECO:0000313" key="1">
    <source>
        <dbReference type="EMBL" id="EPR42881.1"/>
    </source>
</evidence>
<dbReference type="OrthoDB" id="5417714at2"/>
<dbReference type="RefSeq" id="WP_020875848.1">
    <property type="nucleotide sequence ID" value="NZ_ATHJ01000062.1"/>
</dbReference>
<dbReference type="Gene3D" id="3.30.1360.120">
    <property type="entry name" value="Probable tRNA modification gtpase trme, domain 1"/>
    <property type="match status" value="1"/>
</dbReference>
<comment type="caution">
    <text evidence="1">The sequence shown here is derived from an EMBL/GenBank/DDBJ whole genome shotgun (WGS) entry which is preliminary data.</text>
</comment>
<dbReference type="Proteomes" id="UP000014977">
    <property type="component" value="Unassembled WGS sequence"/>
</dbReference>
<reference evidence="1 2" key="1">
    <citation type="journal article" date="2013" name="Genome Announc.">
        <title>Draft genome sequences for three mercury-methylating, sulfate-reducing bacteria.</title>
        <authorList>
            <person name="Brown S.D."/>
            <person name="Hurt R.A.Jr."/>
            <person name="Gilmour C.C."/>
            <person name="Elias D.A."/>
        </authorList>
    </citation>
    <scope>NUCLEOTIDE SEQUENCE [LARGE SCALE GENOMIC DNA]</scope>
    <source>
        <strain evidence="1 2">DSM 2059</strain>
    </source>
</reference>
<proteinExistence type="predicted"/>
<sequence length="213" mass="23335">MADIQRKSPVQFPEVPIQTEIRDHWKVALAYDDEGSGPYLVDLSHKVRLDLQSANLADFRPYDIPVPETPGQCALENGVLINRMNRTQAAIWQLTGIPGPMPEDPAYTDVSEATVFLALFGPNAFFITEKLSALDFLDPGKSAPFLLQGPFSHVPCQIVTLEKNADGNGGIIFTCSRGYGHAMVHAIMEAGQEFGIRPAGENRFNHWLGTLAG</sequence>
<dbReference type="GO" id="GO:0016740">
    <property type="term" value="F:transferase activity"/>
    <property type="evidence" value="ECO:0007669"/>
    <property type="project" value="UniProtKB-KW"/>
</dbReference>
<dbReference type="eggNOG" id="ENOG502ZNZ7">
    <property type="taxonomic scope" value="Bacteria"/>
</dbReference>
<dbReference type="EMBL" id="ATHJ01000062">
    <property type="protein sequence ID" value="EPR42881.1"/>
    <property type="molecule type" value="Genomic_DNA"/>
</dbReference>
<gene>
    <name evidence="1" type="ORF">dsmv_1464</name>
</gene>
<dbReference type="SUPFAM" id="SSF103025">
    <property type="entry name" value="Folate-binding domain"/>
    <property type="match status" value="1"/>
</dbReference>
<evidence type="ECO:0000313" key="2">
    <source>
        <dbReference type="Proteomes" id="UP000014977"/>
    </source>
</evidence>
<organism evidence="1 2">
    <name type="scientific">Desulfococcus multivorans DSM 2059</name>
    <dbReference type="NCBI Taxonomy" id="1121405"/>
    <lineage>
        <taxon>Bacteria</taxon>
        <taxon>Pseudomonadati</taxon>
        <taxon>Thermodesulfobacteriota</taxon>
        <taxon>Desulfobacteria</taxon>
        <taxon>Desulfobacterales</taxon>
        <taxon>Desulfococcaceae</taxon>
        <taxon>Desulfococcus</taxon>
    </lineage>
</organism>
<keyword evidence="2" id="KW-1185">Reference proteome</keyword>
<dbReference type="AlphaFoldDB" id="S7U0D1"/>
<name>S7U0D1_DESML</name>
<accession>S7U0D1</accession>